<keyword evidence="8" id="KW-1185">Reference proteome</keyword>
<organism evidence="7 8">
    <name type="scientific">Pyrodictium occultum</name>
    <dbReference type="NCBI Taxonomy" id="2309"/>
    <lineage>
        <taxon>Archaea</taxon>
        <taxon>Thermoproteota</taxon>
        <taxon>Thermoprotei</taxon>
        <taxon>Desulfurococcales</taxon>
        <taxon>Pyrodictiaceae</taxon>
        <taxon>Pyrodictium</taxon>
    </lineage>
</organism>
<keyword evidence="2 6" id="KW-0436">Ligase</keyword>
<dbReference type="RefSeq" id="WP_058370786.1">
    <property type="nucleotide sequence ID" value="NZ_LNTB01000001.1"/>
</dbReference>
<dbReference type="Pfam" id="PF02700">
    <property type="entry name" value="PurS"/>
    <property type="match status" value="1"/>
</dbReference>
<dbReference type="GO" id="GO:0006189">
    <property type="term" value="P:'de novo' IMP biosynthetic process"/>
    <property type="evidence" value="ECO:0007669"/>
    <property type="project" value="UniProtKB-UniRule"/>
</dbReference>
<dbReference type="EMBL" id="LNTB01000001">
    <property type="protein sequence ID" value="KSW12107.1"/>
    <property type="molecule type" value="Genomic_DNA"/>
</dbReference>
<keyword evidence="1 6" id="KW-0963">Cytoplasm</keyword>
<dbReference type="SUPFAM" id="SSF82697">
    <property type="entry name" value="PurS-like"/>
    <property type="match status" value="1"/>
</dbReference>
<reference evidence="7 8" key="1">
    <citation type="submission" date="2015-11" db="EMBL/GenBank/DDBJ databases">
        <title>Genome sequence of Pyrodictium occultum PL-19, a marine hyperthermophilic archaeon isolated from Volcano, Italy.</title>
        <authorList>
            <person name="Utturkar S."/>
            <person name="Huber H."/>
            <person name="Leptihn S."/>
            <person name="Brown S."/>
            <person name="Stetter K.O."/>
            <person name="Podar M."/>
        </authorList>
    </citation>
    <scope>NUCLEOTIDE SEQUENCE [LARGE SCALE GENOMIC DNA]</scope>
    <source>
        <strain evidence="7 8">PL-19</strain>
    </source>
</reference>
<dbReference type="GO" id="GO:0005737">
    <property type="term" value="C:cytoplasm"/>
    <property type="evidence" value="ECO:0007669"/>
    <property type="project" value="UniProtKB-SubCell"/>
</dbReference>
<evidence type="ECO:0000256" key="1">
    <source>
        <dbReference type="ARBA" id="ARBA00022490"/>
    </source>
</evidence>
<gene>
    <name evidence="6" type="primary">purS</name>
    <name evidence="7" type="ORF">CF15_04880</name>
</gene>
<dbReference type="HAMAP" id="MF_01926">
    <property type="entry name" value="PurS"/>
    <property type="match status" value="1"/>
</dbReference>
<dbReference type="STRING" id="2309.CF15_04880"/>
<dbReference type="PANTHER" id="PTHR34696:SF1">
    <property type="entry name" value="PHOSPHORIBOSYLFORMYLGLYCINAMIDINE SYNTHASE SUBUNIT PURS"/>
    <property type="match status" value="1"/>
</dbReference>
<protein>
    <recommendedName>
        <fullName evidence="6">Phosphoribosylformylglycinamidine synthase subunit PurS</fullName>
        <shortName evidence="6">FGAM synthase</shortName>
        <ecNumber evidence="6">6.3.5.3</ecNumber>
    </recommendedName>
    <alternativeName>
        <fullName evidence="6">Formylglycinamide ribonucleotide amidotransferase subunit III</fullName>
        <shortName evidence="6">FGAR amidotransferase III</shortName>
        <shortName evidence="6">FGAR-AT III</shortName>
    </alternativeName>
    <alternativeName>
        <fullName evidence="6">Phosphoribosylformylglycinamidine synthase subunit III</fullName>
    </alternativeName>
</protein>
<comment type="subunit">
    <text evidence="6">Part of the FGAM synthase complex composed of 1 PurL, 1 PurQ and 2 PurS subunits.</text>
</comment>
<evidence type="ECO:0000256" key="6">
    <source>
        <dbReference type="HAMAP-Rule" id="MF_01926"/>
    </source>
</evidence>
<dbReference type="InterPro" id="IPR036604">
    <property type="entry name" value="PurS-like_sf"/>
</dbReference>
<keyword evidence="3 6" id="KW-0547">Nucleotide-binding</keyword>
<dbReference type="NCBIfam" id="TIGR00302">
    <property type="entry name" value="phosphoribosylformylglycinamidine synthase subunit PurS"/>
    <property type="match status" value="1"/>
</dbReference>
<evidence type="ECO:0000256" key="4">
    <source>
        <dbReference type="ARBA" id="ARBA00022755"/>
    </source>
</evidence>
<comment type="function">
    <text evidence="6">Part of the phosphoribosylformylglycinamidine synthase complex involved in the purines biosynthetic pathway. Catalyzes the ATP-dependent conversion of formylglycinamide ribonucleotide (FGAR) and glutamine to yield formylglycinamidine ribonucleotide (FGAM) and glutamate. The FGAM synthase complex is composed of three subunits. PurQ produces an ammonia molecule by converting glutamine to glutamate. PurL transfers the ammonia molecule to FGAR to form FGAM in an ATP-dependent manner. PurS interacts with PurQ and PurL and is thought to assist in the transfer of the ammonia molecule from PurQ to PurL.</text>
</comment>
<dbReference type="GO" id="GO:0005524">
    <property type="term" value="F:ATP binding"/>
    <property type="evidence" value="ECO:0007669"/>
    <property type="project" value="UniProtKB-UniRule"/>
</dbReference>
<comment type="subcellular location">
    <subcellularLocation>
        <location evidence="6">Cytoplasm</location>
    </subcellularLocation>
</comment>
<dbReference type="AlphaFoldDB" id="A0A0V8RVL9"/>
<dbReference type="Gene3D" id="3.30.1280.10">
    <property type="entry name" value="Phosphoribosylformylglycinamidine synthase subunit PurS"/>
    <property type="match status" value="1"/>
</dbReference>
<evidence type="ECO:0000313" key="8">
    <source>
        <dbReference type="Proteomes" id="UP000053352"/>
    </source>
</evidence>
<comment type="caution">
    <text evidence="7">The sequence shown here is derived from an EMBL/GenBank/DDBJ whole genome shotgun (WGS) entry which is preliminary data.</text>
</comment>
<dbReference type="OrthoDB" id="56303at2157"/>
<dbReference type="EC" id="6.3.5.3" evidence="6"/>
<comment type="catalytic activity">
    <reaction evidence="6">
        <text>N(2)-formyl-N(1)-(5-phospho-beta-D-ribosyl)glycinamide + L-glutamine + ATP + H2O = 2-formamido-N(1)-(5-O-phospho-beta-D-ribosyl)acetamidine + L-glutamate + ADP + phosphate + H(+)</text>
        <dbReference type="Rhea" id="RHEA:17129"/>
        <dbReference type="ChEBI" id="CHEBI:15377"/>
        <dbReference type="ChEBI" id="CHEBI:15378"/>
        <dbReference type="ChEBI" id="CHEBI:29985"/>
        <dbReference type="ChEBI" id="CHEBI:30616"/>
        <dbReference type="ChEBI" id="CHEBI:43474"/>
        <dbReference type="ChEBI" id="CHEBI:58359"/>
        <dbReference type="ChEBI" id="CHEBI:147286"/>
        <dbReference type="ChEBI" id="CHEBI:147287"/>
        <dbReference type="ChEBI" id="CHEBI:456216"/>
        <dbReference type="EC" id="6.3.5.3"/>
    </reaction>
</comment>
<dbReference type="UniPathway" id="UPA00074">
    <property type="reaction ID" value="UER00128"/>
</dbReference>
<keyword evidence="5 6" id="KW-0067">ATP-binding</keyword>
<comment type="pathway">
    <text evidence="6">Purine metabolism; IMP biosynthesis via de novo pathway; 5-amino-1-(5-phospho-D-ribosyl)imidazole from N(2)-formyl-N(1)-(5-phospho-D-ribosyl)glycinamide: step 1/2.</text>
</comment>
<dbReference type="PANTHER" id="PTHR34696">
    <property type="entry name" value="PHOSPHORIBOSYLFORMYLGLYCINAMIDINE SYNTHASE SUBUNIT PURS"/>
    <property type="match status" value="1"/>
</dbReference>
<evidence type="ECO:0000256" key="2">
    <source>
        <dbReference type="ARBA" id="ARBA00022598"/>
    </source>
</evidence>
<evidence type="ECO:0000256" key="3">
    <source>
        <dbReference type="ARBA" id="ARBA00022741"/>
    </source>
</evidence>
<evidence type="ECO:0000313" key="7">
    <source>
        <dbReference type="EMBL" id="KSW12107.1"/>
    </source>
</evidence>
<dbReference type="GO" id="GO:0004642">
    <property type="term" value="F:phosphoribosylformylglycinamidine synthase activity"/>
    <property type="evidence" value="ECO:0007669"/>
    <property type="project" value="UniProtKB-UniRule"/>
</dbReference>
<evidence type="ECO:0000256" key="5">
    <source>
        <dbReference type="ARBA" id="ARBA00022840"/>
    </source>
</evidence>
<name>A0A0V8RVL9_PYROC</name>
<comment type="similarity">
    <text evidence="6">Belongs to the PurS family.</text>
</comment>
<dbReference type="InterPro" id="IPR003850">
    <property type="entry name" value="PurS"/>
</dbReference>
<keyword evidence="4 6" id="KW-0658">Purine biosynthesis</keyword>
<proteinExistence type="inferred from homology"/>
<accession>A0A0V8RVL9</accession>
<dbReference type="Proteomes" id="UP000053352">
    <property type="component" value="Unassembled WGS sequence"/>
</dbReference>
<sequence>MARHRVLVMVSYKPSARDPEGETLAGELRRLGYTWILGARAGKAFVFEVEAGSREEAARLVEEMARETRLYNPAVHSLLVIPLA</sequence>